<dbReference type="Pfam" id="PF14811">
    <property type="entry name" value="TPD"/>
    <property type="match status" value="1"/>
</dbReference>
<evidence type="ECO:0000256" key="2">
    <source>
        <dbReference type="ARBA" id="ARBA00022490"/>
    </source>
</evidence>
<evidence type="ECO:0000313" key="3">
    <source>
        <dbReference type="EMBL" id="ADI74624.1"/>
    </source>
</evidence>
<proteinExistence type="predicted"/>
<dbReference type="STRING" id="644295.Metev_1788"/>
<dbReference type="HOGENOM" id="CLU_076808_0_0_2"/>
<keyword evidence="2" id="KW-0963">Cytoplasm</keyword>
<dbReference type="GeneID" id="9347441"/>
<name>D7EBA7_METEZ</name>
<protein>
    <recommendedName>
        <fullName evidence="5">TPD domain-containing protein</fullName>
    </recommendedName>
</protein>
<dbReference type="Proteomes" id="UP000000391">
    <property type="component" value="Chromosome"/>
</dbReference>
<dbReference type="PANTHER" id="PTHR31661:SF1">
    <property type="entry name" value="CDAN1-INTERACTING NUCLEASE 1"/>
    <property type="match status" value="1"/>
</dbReference>
<evidence type="ECO:0008006" key="5">
    <source>
        <dbReference type="Google" id="ProtNLM"/>
    </source>
</evidence>
<dbReference type="EMBL" id="CP002069">
    <property type="protein sequence ID" value="ADI74624.1"/>
    <property type="molecule type" value="Genomic_DNA"/>
</dbReference>
<dbReference type="AlphaFoldDB" id="D7EBA7"/>
<comment type="subcellular location">
    <subcellularLocation>
        <location evidence="1">Cytoplasm</location>
    </subcellularLocation>
</comment>
<gene>
    <name evidence="3" type="ordered locus">Metev_1788</name>
</gene>
<dbReference type="InterPro" id="IPR029404">
    <property type="entry name" value="CDIN1"/>
</dbReference>
<dbReference type="PANTHER" id="PTHR31661">
    <property type="entry name" value="SIMILAR TO CDNA SEQUENCE BC052040"/>
    <property type="match status" value="1"/>
</dbReference>
<reference evidence="3 4" key="1">
    <citation type="submission" date="2010-06" db="EMBL/GenBank/DDBJ databases">
        <title>Complete sequence chromosome of Methanohalobium evestigatum Z-7303.</title>
        <authorList>
            <consortium name="US DOE Joint Genome Institute"/>
            <person name="Lucas S."/>
            <person name="Copeland A."/>
            <person name="Lapidus A."/>
            <person name="Cheng J.-F."/>
            <person name="Bruce D."/>
            <person name="Goodwin L."/>
            <person name="Pitluck S."/>
            <person name="Saunders E."/>
            <person name="Detter J.C."/>
            <person name="Han C."/>
            <person name="Tapia R."/>
            <person name="Land M."/>
            <person name="Hauser L."/>
            <person name="Kyrpides N."/>
            <person name="Mikhailova N."/>
            <person name="Sieprawska-Lupa M."/>
            <person name="Whitman W.B."/>
            <person name="Anderson I."/>
            <person name="Woyke T."/>
        </authorList>
    </citation>
    <scope>NUCLEOTIDE SEQUENCE [LARGE SCALE GENOMIC DNA]</scope>
    <source>
        <strain evidence="4">ATCC BAA-1072 / DSM 3721 / NBRC 107634 / OCM 161 / Z-7303</strain>
    </source>
</reference>
<organism evidence="3 4">
    <name type="scientific">Methanohalobium evestigatum (strain ATCC BAA-1072 / DSM 3721 / NBRC 107634 / OCM 161 / Z-7303)</name>
    <dbReference type="NCBI Taxonomy" id="644295"/>
    <lineage>
        <taxon>Archaea</taxon>
        <taxon>Methanobacteriati</taxon>
        <taxon>Methanobacteriota</taxon>
        <taxon>Stenosarchaea group</taxon>
        <taxon>Methanomicrobia</taxon>
        <taxon>Methanosarcinales</taxon>
        <taxon>Methanosarcinaceae</taxon>
        <taxon>Methanohalobium</taxon>
    </lineage>
</organism>
<sequence length="261" mass="31261">MEKERYRWIYESIDIFDDVEELAEKFMEPVGVISSILSQKTVSKVKKTQPKVQKYSHRHLKKWEKGQSIQDIAKENKLPESLMATILLKEMGYSKKQVFNNPDILSDERLKKETKEVIESDFHYSPKAHKLQSIRGQMGEDIIEKWLIQNNIDYYTEYDLREYGHTKTPDFVLNDTLIIEGTDIQWIESKAIFGDEKEHSHYFKKQFKQYEEKFGQGMIVYWYGYLDNIDLNNHIIKDYQFFYSYKLVDDVESLLSFSIQW</sequence>
<keyword evidence="4" id="KW-1185">Reference proteome</keyword>
<dbReference type="GO" id="GO:0005737">
    <property type="term" value="C:cytoplasm"/>
    <property type="evidence" value="ECO:0007669"/>
    <property type="project" value="UniProtKB-SubCell"/>
</dbReference>
<dbReference type="KEGG" id="mev:Metev_1788"/>
<dbReference type="OrthoDB" id="51604at2157"/>
<accession>D7EBA7</accession>
<evidence type="ECO:0000256" key="1">
    <source>
        <dbReference type="ARBA" id="ARBA00004496"/>
    </source>
</evidence>
<dbReference type="RefSeq" id="WP_013195189.1">
    <property type="nucleotide sequence ID" value="NC_014253.1"/>
</dbReference>
<evidence type="ECO:0000313" key="4">
    <source>
        <dbReference type="Proteomes" id="UP000000391"/>
    </source>
</evidence>